<evidence type="ECO:0000313" key="3">
    <source>
        <dbReference type="EMBL" id="MBD3932613.1"/>
    </source>
</evidence>
<dbReference type="Gene3D" id="3.40.50.620">
    <property type="entry name" value="HUPs"/>
    <property type="match status" value="2"/>
</dbReference>
<comment type="similarity">
    <text evidence="1">Belongs to the universal stress protein A family.</text>
</comment>
<dbReference type="AlphaFoldDB" id="A0A927EZK5"/>
<keyword evidence="4" id="KW-1185">Reference proteome</keyword>
<dbReference type="PANTHER" id="PTHR46268">
    <property type="entry name" value="STRESS RESPONSE PROTEIN NHAX"/>
    <property type="match status" value="1"/>
</dbReference>
<dbReference type="EMBL" id="JACXYU010000006">
    <property type="protein sequence ID" value="MBD3932613.1"/>
    <property type="molecule type" value="Genomic_DNA"/>
</dbReference>
<dbReference type="InterPro" id="IPR006015">
    <property type="entry name" value="Universal_stress_UspA"/>
</dbReference>
<feature type="domain" description="UspA" evidence="2">
    <location>
        <begin position="161"/>
        <end position="299"/>
    </location>
</feature>
<dbReference type="PANTHER" id="PTHR46268:SF6">
    <property type="entry name" value="UNIVERSAL STRESS PROTEIN UP12"/>
    <property type="match status" value="1"/>
</dbReference>
<dbReference type="RefSeq" id="WP_191209916.1">
    <property type="nucleotide sequence ID" value="NZ_JACXYU010000006.1"/>
</dbReference>
<feature type="domain" description="UspA" evidence="2">
    <location>
        <begin position="1"/>
        <end position="136"/>
    </location>
</feature>
<evidence type="ECO:0000256" key="1">
    <source>
        <dbReference type="ARBA" id="ARBA00008791"/>
    </source>
</evidence>
<comment type="caution">
    <text evidence="3">The sequence shown here is derived from an EMBL/GenBank/DDBJ whole genome shotgun (WGS) entry which is preliminary data.</text>
</comment>
<reference evidence="3" key="1">
    <citation type="submission" date="2020-09" db="EMBL/GenBank/DDBJ databases">
        <title>Secondary metabolite and genome analysis of marine Streptomyces chumphonensis KK1-2T.</title>
        <authorList>
            <person name="Phongsopitanun W."/>
            <person name="Kanchanasin P."/>
            <person name="Pittayakhajonwut P."/>
            <person name="Suwanborirux K."/>
            <person name="Tanasupawat S."/>
        </authorList>
    </citation>
    <scope>NUCLEOTIDE SEQUENCE</scope>
    <source>
        <strain evidence="3">KK1-2</strain>
    </source>
</reference>
<gene>
    <name evidence="3" type="ORF">IF129_13760</name>
</gene>
<dbReference type="Proteomes" id="UP000632289">
    <property type="component" value="Unassembled WGS sequence"/>
</dbReference>
<evidence type="ECO:0000259" key="2">
    <source>
        <dbReference type="Pfam" id="PF00582"/>
    </source>
</evidence>
<dbReference type="PRINTS" id="PR01438">
    <property type="entry name" value="UNVRSLSTRESS"/>
</dbReference>
<evidence type="ECO:0000313" key="4">
    <source>
        <dbReference type="Proteomes" id="UP000632289"/>
    </source>
</evidence>
<protein>
    <submittedName>
        <fullName evidence="3">Universal stress protein</fullName>
    </submittedName>
</protein>
<dbReference type="SUPFAM" id="SSF52402">
    <property type="entry name" value="Adenine nucleotide alpha hydrolases-like"/>
    <property type="match status" value="2"/>
</dbReference>
<name>A0A927EZK5_9ACTN</name>
<sequence>MTHTVTVGLDGSSESLAATDWAADEAALRGATLRLVQVYESVPVPYSAVVDADAESRAAHRICAEAAERASRRHPGLPTRTDVRRGRPHQELVEASGETDLLVLGSRGLGRLLGHLVGSVGLRTVPHTACPVVLVRSRRPDDGTGERGADDGVPGAVDRPREILVGVDVDEPCEELLAFAFDAAARRDAPLRAVHSWRMPLIYGADPYVLPPEVYTDVSDLATERLRAMLRPWEEKYPGVRVTAQVVSGGPADHLVDNAGSAALVVVGRRVRRSPLGTHVGPVALAVLHHAHAPVAVVPHR</sequence>
<organism evidence="3 4">
    <name type="scientific">Streptomyces chumphonensis</name>
    <dbReference type="NCBI Taxonomy" id="1214925"/>
    <lineage>
        <taxon>Bacteria</taxon>
        <taxon>Bacillati</taxon>
        <taxon>Actinomycetota</taxon>
        <taxon>Actinomycetes</taxon>
        <taxon>Kitasatosporales</taxon>
        <taxon>Streptomycetaceae</taxon>
        <taxon>Streptomyces</taxon>
    </lineage>
</organism>
<accession>A0A927EZK5</accession>
<proteinExistence type="inferred from homology"/>
<dbReference type="InterPro" id="IPR006016">
    <property type="entry name" value="UspA"/>
</dbReference>
<dbReference type="InterPro" id="IPR014729">
    <property type="entry name" value="Rossmann-like_a/b/a_fold"/>
</dbReference>
<dbReference type="Pfam" id="PF00582">
    <property type="entry name" value="Usp"/>
    <property type="match status" value="2"/>
</dbReference>